<evidence type="ECO:0000256" key="1">
    <source>
        <dbReference type="SAM" id="MobiDB-lite"/>
    </source>
</evidence>
<comment type="caution">
    <text evidence="2">The sequence shown here is derived from an EMBL/GenBank/DDBJ whole genome shotgun (WGS) entry which is preliminary data.</text>
</comment>
<evidence type="ECO:0000313" key="2">
    <source>
        <dbReference type="EMBL" id="KAL0100978.1"/>
    </source>
</evidence>
<dbReference type="EMBL" id="JADYXP020000025">
    <property type="protein sequence ID" value="KAL0100978.1"/>
    <property type="molecule type" value="Genomic_DNA"/>
</dbReference>
<feature type="region of interest" description="Disordered" evidence="1">
    <location>
        <begin position="1"/>
        <end position="22"/>
    </location>
</feature>
<name>A0AAW2EBB9_9HYME</name>
<dbReference type="Proteomes" id="UP001430953">
    <property type="component" value="Unassembled WGS sequence"/>
</dbReference>
<sequence>MRKHSHKSRKRRHSSLESRLDDIEKNITQIMDFMTHVADEVNSSHRSPAASSGSHASLQEVSAKTQS</sequence>
<organism evidence="2 3">
    <name type="scientific">Cardiocondyla obscurior</name>
    <dbReference type="NCBI Taxonomy" id="286306"/>
    <lineage>
        <taxon>Eukaryota</taxon>
        <taxon>Metazoa</taxon>
        <taxon>Ecdysozoa</taxon>
        <taxon>Arthropoda</taxon>
        <taxon>Hexapoda</taxon>
        <taxon>Insecta</taxon>
        <taxon>Pterygota</taxon>
        <taxon>Neoptera</taxon>
        <taxon>Endopterygota</taxon>
        <taxon>Hymenoptera</taxon>
        <taxon>Apocrita</taxon>
        <taxon>Aculeata</taxon>
        <taxon>Formicoidea</taxon>
        <taxon>Formicidae</taxon>
        <taxon>Myrmicinae</taxon>
        <taxon>Cardiocondyla</taxon>
    </lineage>
</organism>
<keyword evidence="3" id="KW-1185">Reference proteome</keyword>
<evidence type="ECO:0000313" key="3">
    <source>
        <dbReference type="Proteomes" id="UP001430953"/>
    </source>
</evidence>
<protein>
    <submittedName>
        <fullName evidence="2">Uncharacterized protein</fullName>
    </submittedName>
</protein>
<feature type="compositionally biased region" description="Basic residues" evidence="1">
    <location>
        <begin position="1"/>
        <end position="13"/>
    </location>
</feature>
<dbReference type="AlphaFoldDB" id="A0AAW2EBB9"/>
<accession>A0AAW2EBB9</accession>
<gene>
    <name evidence="2" type="ORF">PUN28_019399</name>
</gene>
<feature type="region of interest" description="Disordered" evidence="1">
    <location>
        <begin position="38"/>
        <end position="67"/>
    </location>
</feature>
<proteinExistence type="predicted"/>
<reference evidence="2 3" key="1">
    <citation type="submission" date="2023-03" db="EMBL/GenBank/DDBJ databases">
        <title>High recombination rates correlate with genetic variation in Cardiocondyla obscurior ants.</title>
        <authorList>
            <person name="Errbii M."/>
        </authorList>
    </citation>
    <scope>NUCLEOTIDE SEQUENCE [LARGE SCALE GENOMIC DNA]</scope>
    <source>
        <strain evidence="2">Alpha-2009</strain>
        <tissue evidence="2">Whole body</tissue>
    </source>
</reference>
<feature type="compositionally biased region" description="Low complexity" evidence="1">
    <location>
        <begin position="44"/>
        <end position="57"/>
    </location>
</feature>